<evidence type="ECO:0000313" key="1">
    <source>
        <dbReference type="EMBL" id="GFT21000.1"/>
    </source>
</evidence>
<dbReference type="InterPro" id="IPR009003">
    <property type="entry name" value="Peptidase_S1_PA"/>
</dbReference>
<evidence type="ECO:0008006" key="3">
    <source>
        <dbReference type="Google" id="ProtNLM"/>
    </source>
</evidence>
<feature type="non-terminal residue" evidence="1">
    <location>
        <position position="1"/>
    </location>
</feature>
<dbReference type="InterPro" id="IPR043504">
    <property type="entry name" value="Peptidase_S1_PA_chymotrypsin"/>
</dbReference>
<evidence type="ECO:0000313" key="2">
    <source>
        <dbReference type="Proteomes" id="UP000887013"/>
    </source>
</evidence>
<protein>
    <recommendedName>
        <fullName evidence="3">Peptidase S1 domain-containing protein</fullName>
    </recommendedName>
</protein>
<keyword evidence="2" id="KW-1185">Reference proteome</keyword>
<dbReference type="Proteomes" id="UP000887013">
    <property type="component" value="Unassembled WGS sequence"/>
</dbReference>
<accession>A0A8X6NLL9</accession>
<gene>
    <name evidence="1" type="ORF">NPIL_549441</name>
</gene>
<dbReference type="SUPFAM" id="SSF50494">
    <property type="entry name" value="Trypsin-like serine proteases"/>
    <property type="match status" value="1"/>
</dbReference>
<dbReference type="AlphaFoldDB" id="A0A8X6NLL9"/>
<name>A0A8X6NLL9_NEPPI</name>
<dbReference type="Gene3D" id="2.40.10.10">
    <property type="entry name" value="Trypsin-like serine proteases"/>
    <property type="match status" value="1"/>
</dbReference>
<dbReference type="EMBL" id="BMAW01010902">
    <property type="protein sequence ID" value="GFT21000.1"/>
    <property type="molecule type" value="Genomic_DNA"/>
</dbReference>
<reference evidence="1" key="1">
    <citation type="submission" date="2020-08" db="EMBL/GenBank/DDBJ databases">
        <title>Multicomponent nature underlies the extraordinary mechanical properties of spider dragline silk.</title>
        <authorList>
            <person name="Kono N."/>
            <person name="Nakamura H."/>
            <person name="Mori M."/>
            <person name="Yoshida Y."/>
            <person name="Ohtoshi R."/>
            <person name="Malay A.D."/>
            <person name="Moran D.A.P."/>
            <person name="Tomita M."/>
            <person name="Numata K."/>
            <person name="Arakawa K."/>
        </authorList>
    </citation>
    <scope>NUCLEOTIDE SEQUENCE</scope>
</reference>
<proteinExistence type="predicted"/>
<organism evidence="1 2">
    <name type="scientific">Nephila pilipes</name>
    <name type="common">Giant wood spider</name>
    <name type="synonym">Nephila maculata</name>
    <dbReference type="NCBI Taxonomy" id="299642"/>
    <lineage>
        <taxon>Eukaryota</taxon>
        <taxon>Metazoa</taxon>
        <taxon>Ecdysozoa</taxon>
        <taxon>Arthropoda</taxon>
        <taxon>Chelicerata</taxon>
        <taxon>Arachnida</taxon>
        <taxon>Araneae</taxon>
        <taxon>Araneomorphae</taxon>
        <taxon>Entelegynae</taxon>
        <taxon>Araneoidea</taxon>
        <taxon>Nephilidae</taxon>
        <taxon>Nephila</taxon>
    </lineage>
</organism>
<comment type="caution">
    <text evidence="1">The sequence shown here is derived from an EMBL/GenBank/DDBJ whole genome shotgun (WGS) entry which is preliminary data.</text>
</comment>
<sequence length="62" mass="7019">GDSGSSNFIKFNNRIYTLGVTSSGHIPKQTPPQCNPPYFTTFSKVLYFSKWIETHVKDLPEP</sequence>
<dbReference type="OrthoDB" id="6426413at2759"/>